<reference evidence="3 4" key="1">
    <citation type="submission" date="2018-11" db="EMBL/GenBank/DDBJ databases">
        <authorList>
            <consortium name="Pathogen Informatics"/>
        </authorList>
    </citation>
    <scope>NUCLEOTIDE SEQUENCE [LARGE SCALE GENOMIC DNA]</scope>
    <source>
        <strain>Denwood</strain>
        <strain evidence="4">Zambia</strain>
    </source>
</reference>
<dbReference type="AlphaFoldDB" id="A0A183PWF7"/>
<dbReference type="STRING" id="31246.A0A183PWF7"/>
<organism evidence="3 4">
    <name type="scientific">Schistosoma mattheei</name>
    <dbReference type="NCBI Taxonomy" id="31246"/>
    <lineage>
        <taxon>Eukaryota</taxon>
        <taxon>Metazoa</taxon>
        <taxon>Spiralia</taxon>
        <taxon>Lophotrochozoa</taxon>
        <taxon>Platyhelminthes</taxon>
        <taxon>Trematoda</taxon>
        <taxon>Digenea</taxon>
        <taxon>Strigeidida</taxon>
        <taxon>Schistosomatoidea</taxon>
        <taxon>Schistosomatidae</taxon>
        <taxon>Schistosoma</taxon>
    </lineage>
</organism>
<proteinExistence type="predicted"/>
<name>A0A183PWF7_9TREM</name>
<evidence type="ECO:0000256" key="1">
    <source>
        <dbReference type="SAM" id="Coils"/>
    </source>
</evidence>
<sequence>MDDDELTQEILDQFDLICTQHQYDHELSNCLSRSTSLDTKLGGCAQTSDFPPNDQTPTVGRNELERLKKEVSVLREELYMKLGELATIKESASRTKATDSDTISKLESHLKSERNDFQRKLSELNAQIAFREADYRLVCSELARIKEEVASSKQVVNERSVEYSPASQILVSLTSPNPDHVSNQKLRTPVPRVPSTDFHLPAPVTPIPSKRYKVPVSGRMWDVNVTSNLDDKPKSNTTPQAIDKNVLIDSDEITPSNASRKRQRCIVSPDTSPEYCVRQIPVSLADASVETTDLLHTTSHSHPLSSIDINPQTTLVTSSFSVSEDSTWLLSDYYLTGLSKLLPRQSDILSGIQSSSDNYVSRLNVVVKRFSESVPYLIRRIEEQLKACIRVLLDPYNRYLRKSIQSCHYSDFQKVEIEDMEIAERENEQPSSMDVSDDATSHEISYLGEDPFAGAPASQIVTSLTYPSQMKCKFLNCIY</sequence>
<feature type="coiled-coil region" evidence="1">
    <location>
        <begin position="107"/>
        <end position="134"/>
    </location>
</feature>
<keyword evidence="4" id="KW-1185">Reference proteome</keyword>
<dbReference type="EMBL" id="UZAL01040947">
    <property type="protein sequence ID" value="VDP77793.1"/>
    <property type="molecule type" value="Genomic_DNA"/>
</dbReference>
<feature type="compositionally biased region" description="Polar residues" evidence="2">
    <location>
        <begin position="174"/>
        <end position="186"/>
    </location>
</feature>
<dbReference type="Proteomes" id="UP000269396">
    <property type="component" value="Unassembled WGS sequence"/>
</dbReference>
<feature type="region of interest" description="Disordered" evidence="2">
    <location>
        <begin position="174"/>
        <end position="194"/>
    </location>
</feature>
<evidence type="ECO:0000256" key="2">
    <source>
        <dbReference type="SAM" id="MobiDB-lite"/>
    </source>
</evidence>
<evidence type="ECO:0000313" key="3">
    <source>
        <dbReference type="EMBL" id="VDP77793.1"/>
    </source>
</evidence>
<keyword evidence="1" id="KW-0175">Coiled coil</keyword>
<accession>A0A183PWF7</accession>
<gene>
    <name evidence="3" type="ORF">SMTD_LOCUS18693</name>
</gene>
<evidence type="ECO:0000313" key="4">
    <source>
        <dbReference type="Proteomes" id="UP000269396"/>
    </source>
</evidence>
<protein>
    <submittedName>
        <fullName evidence="3">Uncharacterized protein</fullName>
    </submittedName>
</protein>